<organism evidence="3 4">
    <name type="scientific">Solanum tuberosum</name>
    <name type="common">Potato</name>
    <dbReference type="NCBI Taxonomy" id="4113"/>
    <lineage>
        <taxon>Eukaryota</taxon>
        <taxon>Viridiplantae</taxon>
        <taxon>Streptophyta</taxon>
        <taxon>Embryophyta</taxon>
        <taxon>Tracheophyta</taxon>
        <taxon>Spermatophyta</taxon>
        <taxon>Magnoliopsida</taxon>
        <taxon>eudicotyledons</taxon>
        <taxon>Gunneridae</taxon>
        <taxon>Pentapetalae</taxon>
        <taxon>asterids</taxon>
        <taxon>lamiids</taxon>
        <taxon>Solanales</taxon>
        <taxon>Solanaceae</taxon>
        <taxon>Solanoideae</taxon>
        <taxon>Solaneae</taxon>
        <taxon>Solanum</taxon>
    </lineage>
</organism>
<dbReference type="PANTHER" id="PTHR32285">
    <property type="entry name" value="PROTEIN TRICHOME BIREFRINGENCE-LIKE 9-RELATED"/>
    <property type="match status" value="1"/>
</dbReference>
<keyword evidence="1" id="KW-0472">Membrane</keyword>
<evidence type="ECO:0000259" key="2">
    <source>
        <dbReference type="Pfam" id="PF14416"/>
    </source>
</evidence>
<dbReference type="Proteomes" id="UP000011115">
    <property type="component" value="Unassembled WGS sequence"/>
</dbReference>
<accession>M0ZMG8</accession>
<feature type="domain" description="Trichome birefringence-like N-terminal" evidence="2">
    <location>
        <begin position="63"/>
        <end position="116"/>
    </location>
</feature>
<proteinExistence type="predicted"/>
<dbReference type="HOGENOM" id="CLU_2065655_0_0_1"/>
<dbReference type="InterPro" id="IPR025846">
    <property type="entry name" value="TBL_N"/>
</dbReference>
<name>M0ZMG8_SOLTU</name>
<feature type="transmembrane region" description="Helical" evidence="1">
    <location>
        <begin position="21"/>
        <end position="41"/>
    </location>
</feature>
<keyword evidence="1" id="KW-0812">Transmembrane</keyword>
<dbReference type="Pfam" id="PF14416">
    <property type="entry name" value="PMR5N"/>
    <property type="match status" value="1"/>
</dbReference>
<dbReference type="ExpressionAtlas" id="M0ZMG8">
    <property type="expression patterns" value="baseline and differential"/>
</dbReference>
<evidence type="ECO:0000313" key="3">
    <source>
        <dbReference type="EnsemblPlants" id="PGSC0003DMT400003884"/>
    </source>
</evidence>
<dbReference type="GO" id="GO:0016413">
    <property type="term" value="F:O-acetyltransferase activity"/>
    <property type="evidence" value="ECO:0007669"/>
    <property type="project" value="InterPro"/>
</dbReference>
<dbReference type="OrthoDB" id="2016263at2759"/>
<evidence type="ECO:0000256" key="1">
    <source>
        <dbReference type="SAM" id="Phobius"/>
    </source>
</evidence>
<reference evidence="4" key="1">
    <citation type="journal article" date="2011" name="Nature">
        <title>Genome sequence and analysis of the tuber crop potato.</title>
        <authorList>
            <consortium name="The Potato Genome Sequencing Consortium"/>
        </authorList>
    </citation>
    <scope>NUCLEOTIDE SEQUENCE [LARGE SCALE GENOMIC DNA]</scope>
    <source>
        <strain evidence="4">cv. DM1-3 516 R44</strain>
    </source>
</reference>
<dbReference type="Gramene" id="PGSC0003DMT400003884">
    <property type="protein sequence ID" value="PGSC0003DMT400003884"/>
    <property type="gene ID" value="PGSC0003DMG401001531"/>
</dbReference>
<reference evidence="3" key="2">
    <citation type="submission" date="2015-06" db="UniProtKB">
        <authorList>
            <consortium name="EnsemblPlants"/>
        </authorList>
    </citation>
    <scope>IDENTIFICATION</scope>
    <source>
        <strain evidence="3">DM1-3 516 R44</strain>
    </source>
</reference>
<evidence type="ECO:0000313" key="4">
    <source>
        <dbReference type="Proteomes" id="UP000011115"/>
    </source>
</evidence>
<protein>
    <recommendedName>
        <fullName evidence="2">Trichome birefringence-like N-terminal domain-containing protein</fullName>
    </recommendedName>
</protein>
<gene>
    <name evidence="3" type="primary">LOC102587657</name>
</gene>
<keyword evidence="4" id="KW-1185">Reference proteome</keyword>
<dbReference type="AlphaFoldDB" id="M0ZMG8"/>
<sequence>MNGRPVLFGSSLKNKGMGIQLSFQLLVAIITAILVLTALSMSRGISQAPKLVEKQTQISSLSSCNFYSGKWVFDNQSRPLYNGTNCSFMDDGMACQKFGRKNLNYLYWKWQPNDCDLPRNTMLLLISTGHHC</sequence>
<dbReference type="InterPro" id="IPR029962">
    <property type="entry name" value="TBL"/>
</dbReference>
<keyword evidence="1" id="KW-1133">Transmembrane helix</keyword>
<dbReference type="EnsemblPlants" id="PGSC0003DMT400003884">
    <property type="protein sequence ID" value="PGSC0003DMT400003884"/>
    <property type="gene ID" value="PGSC0003DMG401001531"/>
</dbReference>
<dbReference type="PANTHER" id="PTHR32285:SF315">
    <property type="entry name" value="PROTEIN TRICHOME BIREFRINGENCE-LIKE 34"/>
    <property type="match status" value="1"/>
</dbReference>